<protein>
    <submittedName>
        <fullName evidence="2">Uncharacterized protein</fullName>
    </submittedName>
</protein>
<evidence type="ECO:0000313" key="3">
    <source>
        <dbReference type="Proteomes" id="UP000807542"/>
    </source>
</evidence>
<dbReference type="InterPro" id="IPR027417">
    <property type="entry name" value="P-loop_NTPase"/>
</dbReference>
<sequence length="1313" mass="150129">MKKQAMGKEPPFISRILLYQDGCHGRIYDNELDPRQAPIVILGEAGMGKSRLLTQLATKEGWDIVRADEIDLTNNCASTVWLIDALDETTNTDSALKDVLRELKINERPPCIICCRTSDWSHEKHASYIKAVYGKEPRVLHLQPFDEEGIQTFLLAYLVSEQIIKLQSHLERSGLTHWLGNPHTLKLIAKSAAHGKLPRNRSELFQYAVKQLVSEHNDRKANHAFALKDAFELAGAICAALLLTGHTAISLEIEPTQATDFSIVELQQIPNGNRIKDLLGTRLFRALDTNRFECIHRSITEYLAAYWLTREPLPGRNQRRLLGMFHQHGIVPSGLRGMHAWLCMSSKLAPKVICMDPAGVVENADLAGLKPESASLLLKQLEECYSSNPMALSWWRPGVIVELTNKGLVEKLVNIGIDRSKPVHLRLLVLESLETTAELKPFKKILLDIMFDRADVYAARRAALLALFDLLSEGEFFEYIRALYECADFDSVRLAFDLACLGNFDGVEDKLLATLIISCSHQNERFGELDKFAPLKSNFPVSRLTSLLNCLIDQIPIGPLSPEFFTQQAQDFHELLISLTLVAIKNNKLSSAQAWRVFSLLCSAPYNTILDLSIIEHLAADHAFRHAVQQYVMFDATGGGSLEQRYEQLQEVGLYWSENDLISMLARLDTNDLQDERWKDLVSLWHHDNEYGVQLRAAALRFAGNHTQRRAWASNIELDFSWQAHRELLQHENQRREEQKRHDATARLDEHKTAIAAISLGEHRYLMIPAQTYLRGSRHINDAEDGYAAVVQWAGDELATAVFQGFENYLLNVQTRLSSEAIGQHFVHLSQYERNNQNMAELSVEVILAAAIEHMRTRGSLAYLADEALFAIFLSTKQLLYKVPNTLEILVYKTLNERNLLMEAVKLWFEPSILSGDNIPQIYPDAPELYKQTEETLTRLASNWLEYRPELPEDSLYWCLQHLTFNEPDTLPRALRHWGGENSRPMPLFIEAVQLIVNFEEMSVQLNSTPVNPELLLALRDFQMLTPSVATTIWILEKFRNFYPKRNWVKGNLIDEDWPSQQSEYLQLLIFQLSEQQTPEAQSAMDLLCKAPRDSYTDYLFERRALQRQNNKGKVYQPLTLGTLLEIKYDEPPRTGVDLMAFLLEQLDVVQQRIKNDEINSWQQFYKDDGKTPQGEEYCRDRLIGMLENIAGNIRFVPESRVVDQKRVDIMCETMDINLPIEIKGAWNRQLWNAVDQQLDDGYVSFHKGSELGIYLVLWFGEQPKKPPRPADRSPIPSSPEQLKTMLEERSEAVKTGRVKVVVVDMTRSHRPE</sequence>
<gene>
    <name evidence="2" type="ORF">I2492_06735</name>
    <name evidence="1" type="ORF">I2493_06735</name>
</gene>
<reference evidence="2 4" key="1">
    <citation type="submission" date="2020-11" db="EMBL/GenBank/DDBJ databases">
        <title>Insectihabitans protaetiae gen. nov. sp. nov. and Insectihabitans allomyrinae sp. nov., isolated from larvae of Protaetia brevitarsis seulensis and Allomyrina dichotoma, respectively.</title>
        <authorList>
            <person name="Lee S.D."/>
            <person name="Byeon Y.-S."/>
            <person name="Kim S.-M."/>
            <person name="Yang H.L."/>
            <person name="Kim I.S."/>
        </authorList>
    </citation>
    <scope>NUCLEOTIDE SEQUENCE</scope>
    <source>
        <strain evidence="2">CWB-B4</strain>
        <strain evidence="1 4">CWB-B43</strain>
    </source>
</reference>
<comment type="caution">
    <text evidence="2">The sequence shown here is derived from an EMBL/GenBank/DDBJ whole genome shotgun (WGS) entry which is preliminary data.</text>
</comment>
<keyword evidence="4" id="KW-1185">Reference proteome</keyword>
<dbReference type="EMBL" id="JADRCP010000001">
    <property type="protein sequence ID" value="MBK5176017.1"/>
    <property type="molecule type" value="Genomic_DNA"/>
</dbReference>
<proteinExistence type="predicted"/>
<evidence type="ECO:0000313" key="2">
    <source>
        <dbReference type="EMBL" id="MBK5176017.1"/>
    </source>
</evidence>
<accession>A0A9D7AHB7</accession>
<name>A0A9D7AHB7_9GAMM</name>
<dbReference type="RefSeq" id="WP_228397739.1">
    <property type="nucleotide sequence ID" value="NZ_JADRCP010000001.1"/>
</dbReference>
<dbReference type="EMBL" id="JADRCQ010000001">
    <property type="protein sequence ID" value="MBK5072708.1"/>
    <property type="molecule type" value="Genomic_DNA"/>
</dbReference>
<dbReference type="Proteomes" id="UP000807542">
    <property type="component" value="Unassembled WGS sequence"/>
</dbReference>
<evidence type="ECO:0000313" key="1">
    <source>
        <dbReference type="EMBL" id="MBK5072708.1"/>
    </source>
</evidence>
<dbReference type="SUPFAM" id="SSF52540">
    <property type="entry name" value="P-loop containing nucleoside triphosphate hydrolases"/>
    <property type="match status" value="1"/>
</dbReference>
<evidence type="ECO:0000313" key="4">
    <source>
        <dbReference type="Proteomes" id="UP001296969"/>
    </source>
</evidence>
<dbReference type="Proteomes" id="UP001296969">
    <property type="component" value="Unassembled WGS sequence"/>
</dbReference>
<organism evidence="2 3">
    <name type="scientific">Limnobaculum xujianqingii</name>
    <dbReference type="NCBI Taxonomy" id="2738837"/>
    <lineage>
        <taxon>Bacteria</taxon>
        <taxon>Pseudomonadati</taxon>
        <taxon>Pseudomonadota</taxon>
        <taxon>Gammaproteobacteria</taxon>
        <taxon>Enterobacterales</taxon>
        <taxon>Budviciaceae</taxon>
        <taxon>Limnobaculum</taxon>
    </lineage>
</organism>